<sequence>MTNLPKKAFFPTLDGYRALAAIAVLVLHASVISGFIFRNHAVGQYLVRLDVGVSVFFLISGFLLYRPFVLARLNGNASPSLKRYFVGRFLRIYPAYWVALIAVVWIFKQPGPKHQINSVGEFVAYFGLFQQYFAKTAYGGIQQAWTLCVEVSFYIFLPLWAFLLRGLTRKTKNVVVIELIGLAILFTIGIAYRMLVLSFDPGNAVEISWLPAFFDQFALGMLLAVVSAGREAGQTRITWGEIAGRHPWVCWAIAALCFWAVSTQAGLPVGYTRLSPSQWLAWSLGYGLTAFFFLLPAVFGNQDKSLIRRLLRHPVLVFVGVVSFGVYLWHELFLDRFFISTGSTPFDPGANIFAVLIFAGSLSLIAAALSWSLIEKPVMKLRERWAPGASSDDAVSLDRRSLDEH</sequence>
<keyword evidence="1" id="KW-1133">Transmembrane helix</keyword>
<evidence type="ECO:0000313" key="4">
    <source>
        <dbReference type="EMBL" id="CAB4968877.1"/>
    </source>
</evidence>
<proteinExistence type="predicted"/>
<feature type="transmembrane region" description="Helical" evidence="1">
    <location>
        <begin position="175"/>
        <end position="195"/>
    </location>
</feature>
<accession>A0A6J7LL16</accession>
<evidence type="ECO:0000256" key="1">
    <source>
        <dbReference type="SAM" id="Phobius"/>
    </source>
</evidence>
<feature type="transmembrane region" description="Helical" evidence="1">
    <location>
        <begin position="89"/>
        <end position="107"/>
    </location>
</feature>
<dbReference type="GO" id="GO:0016020">
    <property type="term" value="C:membrane"/>
    <property type="evidence" value="ECO:0007669"/>
    <property type="project" value="TreeGrafter"/>
</dbReference>
<feature type="transmembrane region" description="Helical" evidence="1">
    <location>
        <begin position="49"/>
        <end position="69"/>
    </location>
</feature>
<evidence type="ECO:0000259" key="2">
    <source>
        <dbReference type="Pfam" id="PF01757"/>
    </source>
</evidence>
<evidence type="ECO:0000313" key="3">
    <source>
        <dbReference type="EMBL" id="CAB4897427.1"/>
    </source>
</evidence>
<dbReference type="EMBL" id="CAFBOF010000002">
    <property type="protein sequence ID" value="CAB4968877.1"/>
    <property type="molecule type" value="Genomic_DNA"/>
</dbReference>
<organism evidence="4">
    <name type="scientific">freshwater metagenome</name>
    <dbReference type="NCBI Taxonomy" id="449393"/>
    <lineage>
        <taxon>unclassified sequences</taxon>
        <taxon>metagenomes</taxon>
        <taxon>ecological metagenomes</taxon>
    </lineage>
</organism>
<dbReference type="AlphaFoldDB" id="A0A6J7LL16"/>
<dbReference type="PANTHER" id="PTHR23028:SF53">
    <property type="entry name" value="ACYL_TRANSF_3 DOMAIN-CONTAINING PROTEIN"/>
    <property type="match status" value="1"/>
</dbReference>
<dbReference type="InterPro" id="IPR002656">
    <property type="entry name" value="Acyl_transf_3_dom"/>
</dbReference>
<feature type="transmembrane region" description="Helical" evidence="1">
    <location>
        <begin position="248"/>
        <end position="267"/>
    </location>
</feature>
<name>A0A6J7LL16_9ZZZZ</name>
<feature type="transmembrane region" description="Helical" evidence="1">
    <location>
        <begin position="279"/>
        <end position="299"/>
    </location>
</feature>
<feature type="transmembrane region" description="Helical" evidence="1">
    <location>
        <begin position="350"/>
        <end position="374"/>
    </location>
</feature>
<dbReference type="GO" id="GO:0009103">
    <property type="term" value="P:lipopolysaccharide biosynthetic process"/>
    <property type="evidence" value="ECO:0007669"/>
    <property type="project" value="TreeGrafter"/>
</dbReference>
<protein>
    <submittedName>
        <fullName evidence="4">Unannotated protein</fullName>
    </submittedName>
</protein>
<feature type="domain" description="Acyltransferase 3" evidence="2">
    <location>
        <begin position="13"/>
        <end position="364"/>
    </location>
</feature>
<feature type="transmembrane region" description="Helical" evidence="1">
    <location>
        <begin position="144"/>
        <end position="163"/>
    </location>
</feature>
<feature type="transmembrane region" description="Helical" evidence="1">
    <location>
        <begin position="15"/>
        <end position="37"/>
    </location>
</feature>
<keyword evidence="1" id="KW-0472">Membrane</keyword>
<reference evidence="4" key="1">
    <citation type="submission" date="2020-05" db="EMBL/GenBank/DDBJ databases">
        <authorList>
            <person name="Chiriac C."/>
            <person name="Salcher M."/>
            <person name="Ghai R."/>
            <person name="Kavagutti S V."/>
        </authorList>
    </citation>
    <scope>NUCLEOTIDE SEQUENCE</scope>
</reference>
<feature type="transmembrane region" description="Helical" evidence="1">
    <location>
        <begin position="311"/>
        <end position="330"/>
    </location>
</feature>
<gene>
    <name evidence="3" type="ORF">UFOPK3605_00284</name>
    <name evidence="4" type="ORF">UFOPK3897_00159</name>
</gene>
<feature type="transmembrane region" description="Helical" evidence="1">
    <location>
        <begin position="207"/>
        <end position="228"/>
    </location>
</feature>
<dbReference type="InterPro" id="IPR050879">
    <property type="entry name" value="Acyltransferase_3"/>
</dbReference>
<dbReference type="EMBL" id="CAFBMM010000005">
    <property type="protein sequence ID" value="CAB4897427.1"/>
    <property type="molecule type" value="Genomic_DNA"/>
</dbReference>
<dbReference type="PANTHER" id="PTHR23028">
    <property type="entry name" value="ACETYLTRANSFERASE"/>
    <property type="match status" value="1"/>
</dbReference>
<dbReference type="Pfam" id="PF01757">
    <property type="entry name" value="Acyl_transf_3"/>
    <property type="match status" value="1"/>
</dbReference>
<dbReference type="GO" id="GO:0016747">
    <property type="term" value="F:acyltransferase activity, transferring groups other than amino-acyl groups"/>
    <property type="evidence" value="ECO:0007669"/>
    <property type="project" value="InterPro"/>
</dbReference>
<keyword evidence="1" id="KW-0812">Transmembrane</keyword>